<dbReference type="GO" id="GO:0000976">
    <property type="term" value="F:transcription cis-regulatory region binding"/>
    <property type="evidence" value="ECO:0007669"/>
    <property type="project" value="TreeGrafter"/>
</dbReference>
<evidence type="ECO:0000313" key="3">
    <source>
        <dbReference type="EMBL" id="XDV10582.1"/>
    </source>
</evidence>
<organism evidence="3">
    <name type="scientific">Pseudidiomarina sp. PP-1MA</name>
    <dbReference type="NCBI Taxonomy" id="3237706"/>
    <lineage>
        <taxon>Bacteria</taxon>
        <taxon>Pseudomonadati</taxon>
        <taxon>Pseudomonadota</taxon>
        <taxon>Gammaproteobacteria</taxon>
        <taxon>Alteromonadales</taxon>
        <taxon>Idiomarinaceae</taxon>
        <taxon>Pseudidiomarina</taxon>
    </lineage>
</organism>
<evidence type="ECO:0000259" key="2">
    <source>
        <dbReference type="PROSITE" id="PS01124"/>
    </source>
</evidence>
<dbReference type="Pfam" id="PF12625">
    <property type="entry name" value="Arabinose_bd"/>
    <property type="match status" value="1"/>
</dbReference>
<feature type="domain" description="HTH araC/xylS-type" evidence="2">
    <location>
        <begin position="245"/>
        <end position="359"/>
    </location>
</feature>
<dbReference type="Gene3D" id="1.10.10.60">
    <property type="entry name" value="Homeodomain-like"/>
    <property type="match status" value="1"/>
</dbReference>
<dbReference type="InterPro" id="IPR032687">
    <property type="entry name" value="AraC-type_N"/>
</dbReference>
<dbReference type="SMART" id="SM00342">
    <property type="entry name" value="HTH_ARAC"/>
    <property type="match status" value="1"/>
</dbReference>
<dbReference type="InterPro" id="IPR018060">
    <property type="entry name" value="HTH_AraC"/>
</dbReference>
<dbReference type="GO" id="GO:0005829">
    <property type="term" value="C:cytosol"/>
    <property type="evidence" value="ECO:0007669"/>
    <property type="project" value="TreeGrafter"/>
</dbReference>
<name>A0AB39XBX9_9GAMM</name>
<sequence length="359" mass="39470">MLSSDILLVNLGQLHYSKCMNHDKASVIQSFTHAIVQQLSAAEVKLAPELEQQLARYDGQQRLPLALQDQLWQSLEQLQQPQLGLTIGLALQPQHFDTIGFLLLSSPSLSTAVESLVTFSSLVGEGGAFTKRKVTDGWQLTYHDKFKVAVALRIEAIFASIAHGATWVAGKPITPVRVTFKHKPQVTPELYQQAFGAAELSFAQPDNAIVFSDSDWQFRQREVSPALQAQMLTLAQQQLAQLQAQSCREQCEALLQRQPWLSRAQVAATLAVSERTLARYLKAEGCSFLALSQTLKQQLALAQIEAARAALAATAKPAAAPVALTQASLADYLGYSDEQAFAKAFKRWTGMSFTAYLQR</sequence>
<gene>
    <name evidence="3" type="ORF">AB8S08_05205</name>
</gene>
<dbReference type="PROSITE" id="PS01124">
    <property type="entry name" value="HTH_ARAC_FAMILY_2"/>
    <property type="match status" value="1"/>
</dbReference>
<proteinExistence type="predicted"/>
<dbReference type="GO" id="GO:0003700">
    <property type="term" value="F:DNA-binding transcription factor activity"/>
    <property type="evidence" value="ECO:0007669"/>
    <property type="project" value="InterPro"/>
</dbReference>
<reference evidence="3" key="1">
    <citation type="submission" date="2024-07" db="EMBL/GenBank/DDBJ databases">
        <title>Whole genome sequence of bacterial strains from algal surface.</title>
        <authorList>
            <person name="Kumar P."/>
        </authorList>
    </citation>
    <scope>NUCLEOTIDE SEQUENCE</scope>
    <source>
        <strain evidence="3">PP-1MA</strain>
    </source>
</reference>
<dbReference type="AlphaFoldDB" id="A0AB39XBX9"/>
<dbReference type="EMBL" id="CP165718">
    <property type="protein sequence ID" value="XDV10582.1"/>
    <property type="molecule type" value="Genomic_DNA"/>
</dbReference>
<dbReference type="RefSeq" id="WP_369743989.1">
    <property type="nucleotide sequence ID" value="NZ_CP165718.1"/>
</dbReference>
<protein>
    <submittedName>
        <fullName evidence="3">AraC family transcriptional regulator ligand-binding domain-containing protein</fullName>
    </submittedName>
</protein>
<accession>A0AB39XBX9</accession>
<keyword evidence="1" id="KW-0238">DNA-binding</keyword>
<dbReference type="PANTHER" id="PTHR47894:SF1">
    <property type="entry name" value="HTH-TYPE TRANSCRIPTIONAL REGULATOR VQSM"/>
    <property type="match status" value="1"/>
</dbReference>
<dbReference type="PANTHER" id="PTHR47894">
    <property type="entry name" value="HTH-TYPE TRANSCRIPTIONAL REGULATOR GADX"/>
    <property type="match status" value="1"/>
</dbReference>
<evidence type="ECO:0000256" key="1">
    <source>
        <dbReference type="ARBA" id="ARBA00023125"/>
    </source>
</evidence>